<reference evidence="2 3" key="1">
    <citation type="journal article" date="2016" name="Mol. Biol. Evol.">
        <title>Comparative Genomics of Early-Diverging Mushroom-Forming Fungi Provides Insights into the Origins of Lignocellulose Decay Capabilities.</title>
        <authorList>
            <person name="Nagy L.G."/>
            <person name="Riley R."/>
            <person name="Tritt A."/>
            <person name="Adam C."/>
            <person name="Daum C."/>
            <person name="Floudas D."/>
            <person name="Sun H."/>
            <person name="Yadav J.S."/>
            <person name="Pangilinan J."/>
            <person name="Larsson K.H."/>
            <person name="Matsuura K."/>
            <person name="Barry K."/>
            <person name="Labutti K."/>
            <person name="Kuo R."/>
            <person name="Ohm R.A."/>
            <person name="Bhattacharya S.S."/>
            <person name="Shirouzu T."/>
            <person name="Yoshinaga Y."/>
            <person name="Martin F.M."/>
            <person name="Grigoriev I.V."/>
            <person name="Hibbett D.S."/>
        </authorList>
    </citation>
    <scope>NUCLEOTIDE SEQUENCE [LARGE SCALE GENOMIC DNA]</scope>
    <source>
        <strain evidence="2 3">CBS 109695</strain>
    </source>
</reference>
<name>A0A166CPQ4_9AGAM</name>
<sequence>MWYTTDSRFSSARSLARARHPVILALILVYLSYICRLSNTAPYTPSFYDSLLKARTQHHAHVRSICSCRRCCVQL</sequence>
<proteinExistence type="predicted"/>
<dbReference type="Proteomes" id="UP000076532">
    <property type="component" value="Unassembled WGS sequence"/>
</dbReference>
<evidence type="ECO:0000256" key="1">
    <source>
        <dbReference type="SAM" id="Phobius"/>
    </source>
</evidence>
<gene>
    <name evidence="2" type="ORF">FIBSPDRAFT_868886</name>
</gene>
<keyword evidence="1" id="KW-0812">Transmembrane</keyword>
<dbReference type="EMBL" id="KV417626">
    <property type="protein sequence ID" value="KZP13880.1"/>
    <property type="molecule type" value="Genomic_DNA"/>
</dbReference>
<organism evidence="2 3">
    <name type="scientific">Athelia psychrophila</name>
    <dbReference type="NCBI Taxonomy" id="1759441"/>
    <lineage>
        <taxon>Eukaryota</taxon>
        <taxon>Fungi</taxon>
        <taxon>Dikarya</taxon>
        <taxon>Basidiomycota</taxon>
        <taxon>Agaricomycotina</taxon>
        <taxon>Agaricomycetes</taxon>
        <taxon>Agaricomycetidae</taxon>
        <taxon>Atheliales</taxon>
        <taxon>Atheliaceae</taxon>
        <taxon>Athelia</taxon>
    </lineage>
</organism>
<keyword evidence="1" id="KW-0472">Membrane</keyword>
<evidence type="ECO:0000313" key="3">
    <source>
        <dbReference type="Proteomes" id="UP000076532"/>
    </source>
</evidence>
<feature type="transmembrane region" description="Helical" evidence="1">
    <location>
        <begin position="21"/>
        <end position="39"/>
    </location>
</feature>
<protein>
    <submittedName>
        <fullName evidence="2">Uncharacterized protein</fullName>
    </submittedName>
</protein>
<dbReference type="AlphaFoldDB" id="A0A166CPQ4"/>
<accession>A0A166CPQ4</accession>
<keyword evidence="3" id="KW-1185">Reference proteome</keyword>
<keyword evidence="1" id="KW-1133">Transmembrane helix</keyword>
<evidence type="ECO:0000313" key="2">
    <source>
        <dbReference type="EMBL" id="KZP13880.1"/>
    </source>
</evidence>